<accession>A0A1J0R6K3</accession>
<evidence type="ECO:0000256" key="2">
    <source>
        <dbReference type="ARBA" id="ARBA00004609"/>
    </source>
</evidence>
<proteinExistence type="predicted"/>
<keyword evidence="7" id="KW-0325">Glycoprotein</keyword>
<keyword evidence="6" id="KW-0472">Membrane</keyword>
<protein>
    <submittedName>
        <fullName evidence="10">Variant surface glycoprotein 1125.1206</fullName>
    </submittedName>
</protein>
<evidence type="ECO:0000256" key="4">
    <source>
        <dbReference type="ARBA" id="ARBA00022622"/>
    </source>
</evidence>
<evidence type="ECO:0000313" key="10">
    <source>
        <dbReference type="EMBL" id="APD73448.1"/>
    </source>
</evidence>
<evidence type="ECO:0000256" key="6">
    <source>
        <dbReference type="ARBA" id="ARBA00023136"/>
    </source>
</evidence>
<keyword evidence="4" id="KW-0336">GPI-anchor</keyword>
<name>A0A1J0R6K3_9TRYP</name>
<feature type="domain" description="Trypanosome variant surface glycoprotein B-type N-terminal" evidence="9">
    <location>
        <begin position="30"/>
        <end position="374"/>
    </location>
</feature>
<evidence type="ECO:0000259" key="9">
    <source>
        <dbReference type="Pfam" id="PF13206"/>
    </source>
</evidence>
<dbReference type="GO" id="GO:0098552">
    <property type="term" value="C:side of membrane"/>
    <property type="evidence" value="ECO:0007669"/>
    <property type="project" value="UniProtKB-KW"/>
</dbReference>
<dbReference type="EMBL" id="KX699492">
    <property type="protein sequence ID" value="APD73448.1"/>
    <property type="molecule type" value="Genomic_DNA"/>
</dbReference>
<organism evidence="10">
    <name type="scientific">Trypanosoma brucei</name>
    <dbReference type="NCBI Taxonomy" id="5691"/>
    <lineage>
        <taxon>Eukaryota</taxon>
        <taxon>Discoba</taxon>
        <taxon>Euglenozoa</taxon>
        <taxon>Kinetoplastea</taxon>
        <taxon>Metakinetoplastina</taxon>
        <taxon>Trypanosomatida</taxon>
        <taxon>Trypanosomatidae</taxon>
        <taxon>Trypanosoma</taxon>
    </lineage>
</organism>
<evidence type="ECO:0000256" key="3">
    <source>
        <dbReference type="ARBA" id="ARBA00022475"/>
    </source>
</evidence>
<comment type="subcellular location">
    <subcellularLocation>
        <location evidence="2">Cell membrane</location>
        <topology evidence="2">Lipid-anchor</topology>
        <topology evidence="2">GPI-anchor</topology>
    </subcellularLocation>
</comment>
<keyword evidence="5" id="KW-0732">Signal</keyword>
<evidence type="ECO:0000256" key="7">
    <source>
        <dbReference type="ARBA" id="ARBA00023180"/>
    </source>
</evidence>
<evidence type="ECO:0000256" key="5">
    <source>
        <dbReference type="ARBA" id="ARBA00022729"/>
    </source>
</evidence>
<dbReference type="AlphaFoldDB" id="A0A1J0R6K3"/>
<keyword evidence="8" id="KW-0449">Lipoprotein</keyword>
<dbReference type="VEuPathDB" id="TriTrypDB:Tb427_000515300"/>
<keyword evidence="3" id="KW-1003">Cell membrane</keyword>
<dbReference type="Pfam" id="PF13206">
    <property type="entry name" value="VSG_B"/>
    <property type="match status" value="1"/>
</dbReference>
<dbReference type="InterPro" id="IPR025932">
    <property type="entry name" value="Trypano_VSG_B_N_dom"/>
</dbReference>
<comment type="function">
    <text evidence="1">VSG forms a coat on the surface of the parasite. The trypanosome evades the immune response of the host by expressing a series of antigenically distinct VSGs from an estimated 1000 VSG genes.</text>
</comment>
<sequence length="457" mass="48663">MQRETKIRRPALLLLATVLTAIDYARYGLAAEPTKGENAELYSALCTVVNALTAESRSKQPAPLNGDTLETVNLLKLFLRAPQTVSELAAASDAQDMLKNAEGPLKEICPTAEQDNCLKAAAYLKARGTTIWATLVKQTQHVSPILPEINATVKELASKIAVYISAAPNSDTGEAELLLHKAFLGTAADDASVRLTDAATNRQTTCGISETIAGKAAGKSIAEDLICICGSNSNKENKGCLATGSPNPTYSADDADHATCWQALKAGCSTFNPGNKTVSAEKLKAVAAKIRHLINEPHGNDQKISYLGYSDSVTTAAACDGKTDSGCKGACVTYGKAGGKSKEPEWLGKLVVTAEAMENKQAASATKTAQFAEINNLNKTLANLLHLHNTQVELSKEIKQSRGTETEKSTKTLEKTNKDCEAITKAAECKKKKPLCECKGENVDDGPHCKWNETHVE</sequence>
<reference evidence="10" key="1">
    <citation type="submission" date="2016-08" db="EMBL/GenBank/DDBJ databases">
        <title>VSG repertoire of Trypanosoma brucei EATRO 1125.</title>
        <authorList>
            <person name="Cross G.A."/>
        </authorList>
    </citation>
    <scope>NUCLEOTIDE SEQUENCE</scope>
    <source>
        <strain evidence="10">EATRO 1125</strain>
    </source>
</reference>
<dbReference type="GO" id="GO:0005886">
    <property type="term" value="C:plasma membrane"/>
    <property type="evidence" value="ECO:0007669"/>
    <property type="project" value="UniProtKB-SubCell"/>
</dbReference>
<evidence type="ECO:0000256" key="1">
    <source>
        <dbReference type="ARBA" id="ARBA00002523"/>
    </source>
</evidence>
<evidence type="ECO:0000256" key="8">
    <source>
        <dbReference type="ARBA" id="ARBA00023288"/>
    </source>
</evidence>